<dbReference type="InterPro" id="IPR000725">
    <property type="entry name" value="Olfact_rcpt"/>
</dbReference>
<evidence type="ECO:0000256" key="10">
    <source>
        <dbReference type="RuleBase" id="RU000688"/>
    </source>
</evidence>
<evidence type="ECO:0000256" key="5">
    <source>
        <dbReference type="ARBA" id="ARBA00022989"/>
    </source>
</evidence>
<dbReference type="InterPro" id="IPR050516">
    <property type="entry name" value="Olfactory_GPCR"/>
</dbReference>
<dbReference type="PROSITE" id="PS50262">
    <property type="entry name" value="G_PROTEIN_RECEP_F1_2"/>
    <property type="match status" value="1"/>
</dbReference>
<dbReference type="InterPro" id="IPR017452">
    <property type="entry name" value="GPCR_Rhodpsn_7TM"/>
</dbReference>
<dbReference type="GO" id="GO:0005886">
    <property type="term" value="C:plasma membrane"/>
    <property type="evidence" value="ECO:0007669"/>
    <property type="project" value="UniProtKB-SubCell"/>
</dbReference>
<dbReference type="PRINTS" id="PR00245">
    <property type="entry name" value="OLFACTORYR"/>
</dbReference>
<feature type="transmembrane region" description="Helical" evidence="11">
    <location>
        <begin position="103"/>
        <end position="125"/>
    </location>
</feature>
<keyword evidence="9 10" id="KW-0807">Transducer</keyword>
<keyword evidence="3 10" id="KW-0812">Transmembrane</keyword>
<dbReference type="AlphaFoldDB" id="A0A8C8RVU4"/>
<evidence type="ECO:0000313" key="14">
    <source>
        <dbReference type="Proteomes" id="UP000694393"/>
    </source>
</evidence>
<sequence length="319" mass="36255">MHFLSMETQNNVTEFILLGLSNDPQIKMQIFFFLLFLVIYLITLTGNIVIMVVIRADSRLHTPMYFFLFHLSFVDICYSSVTVPNMLVNFLAEHKTISVHGCIVQLFFFLLSACSEIFILSAMAYDRYAAICDPLRYMQIMSKTICIQLVSGAWTIGFFYALLHTVLALRLHFCGSNHIAHFSCELPPLLQLSCTKTSTNQVVFLTSATIVGSSSFFLTVVSYIHIISTILKIRSAEGRHKAFSTCSSHLIVIGLFYLTGFFRYTKTSSVSSAVLDEMISIQYSIITPMLNPIIYSFKNKEVKTAVWKILGKFRFPKYC</sequence>
<reference evidence="13" key="1">
    <citation type="submission" date="2025-08" db="UniProtKB">
        <authorList>
            <consortium name="Ensembl"/>
        </authorList>
    </citation>
    <scope>IDENTIFICATION</scope>
</reference>
<dbReference type="CDD" id="cd15229">
    <property type="entry name" value="7tmA_OR8S1-like"/>
    <property type="match status" value="1"/>
</dbReference>
<accession>A0A8C8RVU4</accession>
<keyword evidence="6 10" id="KW-0297">G-protein coupled receptor</keyword>
<evidence type="ECO:0000256" key="1">
    <source>
        <dbReference type="ARBA" id="ARBA00004651"/>
    </source>
</evidence>
<feature type="transmembrane region" description="Helical" evidence="11">
    <location>
        <begin position="30"/>
        <end position="53"/>
    </location>
</feature>
<dbReference type="Ensembl" id="ENSPCET00000011977.1">
    <property type="protein sequence ID" value="ENSPCEP00000011595.1"/>
    <property type="gene ID" value="ENSPCEG00000009132.1"/>
</dbReference>
<feature type="transmembrane region" description="Helical" evidence="11">
    <location>
        <begin position="145"/>
        <end position="163"/>
    </location>
</feature>
<dbReference type="InterPro" id="IPR000276">
    <property type="entry name" value="GPCR_Rhodpsn"/>
</dbReference>
<keyword evidence="8 10" id="KW-0675">Receptor</keyword>
<dbReference type="PROSITE" id="PS00237">
    <property type="entry name" value="G_PROTEIN_RECEP_F1_1"/>
    <property type="match status" value="1"/>
</dbReference>
<evidence type="ECO:0000256" key="6">
    <source>
        <dbReference type="ARBA" id="ARBA00023040"/>
    </source>
</evidence>
<dbReference type="PANTHER" id="PTHR26452">
    <property type="entry name" value="OLFACTORY RECEPTOR"/>
    <property type="match status" value="1"/>
</dbReference>
<dbReference type="PRINTS" id="PR00237">
    <property type="entry name" value="GPCRRHODOPSN"/>
</dbReference>
<feature type="transmembrane region" description="Helical" evidence="11">
    <location>
        <begin position="242"/>
        <end position="262"/>
    </location>
</feature>
<keyword evidence="7 11" id="KW-0472">Membrane</keyword>
<reference evidence="13" key="2">
    <citation type="submission" date="2025-09" db="UniProtKB">
        <authorList>
            <consortium name="Ensembl"/>
        </authorList>
    </citation>
    <scope>IDENTIFICATION</scope>
</reference>
<evidence type="ECO:0000256" key="4">
    <source>
        <dbReference type="ARBA" id="ARBA00022725"/>
    </source>
</evidence>
<evidence type="ECO:0000256" key="7">
    <source>
        <dbReference type="ARBA" id="ARBA00023136"/>
    </source>
</evidence>
<feature type="domain" description="G-protein coupled receptors family 1 profile" evidence="12">
    <location>
        <begin position="46"/>
        <end position="295"/>
    </location>
</feature>
<evidence type="ECO:0000259" key="12">
    <source>
        <dbReference type="PROSITE" id="PS50262"/>
    </source>
</evidence>
<organism evidence="13 14">
    <name type="scientific">Pelusios castaneus</name>
    <name type="common">West African mud turtle</name>
    <dbReference type="NCBI Taxonomy" id="367368"/>
    <lineage>
        <taxon>Eukaryota</taxon>
        <taxon>Metazoa</taxon>
        <taxon>Chordata</taxon>
        <taxon>Craniata</taxon>
        <taxon>Vertebrata</taxon>
        <taxon>Euteleostomi</taxon>
        <taxon>Archelosauria</taxon>
        <taxon>Testudinata</taxon>
        <taxon>Testudines</taxon>
        <taxon>Pleurodira</taxon>
        <taxon>Pelomedusidae</taxon>
        <taxon>Pelusios</taxon>
    </lineage>
</organism>
<name>A0A8C8RVU4_9SAUR</name>
<dbReference type="GO" id="GO:0004930">
    <property type="term" value="F:G protein-coupled receptor activity"/>
    <property type="evidence" value="ECO:0007669"/>
    <property type="project" value="UniProtKB-KW"/>
</dbReference>
<keyword evidence="4 11" id="KW-0552">Olfaction</keyword>
<evidence type="ECO:0000256" key="2">
    <source>
        <dbReference type="ARBA" id="ARBA00022475"/>
    </source>
</evidence>
<evidence type="ECO:0000256" key="9">
    <source>
        <dbReference type="ARBA" id="ARBA00023224"/>
    </source>
</evidence>
<feature type="transmembrane region" description="Helical" evidence="11">
    <location>
        <begin position="202"/>
        <end position="230"/>
    </location>
</feature>
<evidence type="ECO:0000313" key="13">
    <source>
        <dbReference type="Ensembl" id="ENSPCEP00000011595.1"/>
    </source>
</evidence>
<comment type="similarity">
    <text evidence="10">Belongs to the G-protein coupled receptor 1 family.</text>
</comment>
<keyword evidence="2 11" id="KW-1003">Cell membrane</keyword>
<evidence type="ECO:0000256" key="3">
    <source>
        <dbReference type="ARBA" id="ARBA00022692"/>
    </source>
</evidence>
<protein>
    <recommendedName>
        <fullName evidence="11">Olfactory receptor</fullName>
    </recommendedName>
</protein>
<feature type="transmembrane region" description="Helical" evidence="11">
    <location>
        <begin position="65"/>
        <end position="83"/>
    </location>
</feature>
<dbReference type="SUPFAM" id="SSF81321">
    <property type="entry name" value="Family A G protein-coupled receptor-like"/>
    <property type="match status" value="1"/>
</dbReference>
<keyword evidence="14" id="KW-1185">Reference proteome</keyword>
<proteinExistence type="inferred from homology"/>
<dbReference type="Pfam" id="PF13853">
    <property type="entry name" value="7tm_4"/>
    <property type="match status" value="1"/>
</dbReference>
<keyword evidence="5 11" id="KW-1133">Transmembrane helix</keyword>
<dbReference type="Gene3D" id="1.20.1070.10">
    <property type="entry name" value="Rhodopsin 7-helix transmembrane proteins"/>
    <property type="match status" value="1"/>
</dbReference>
<keyword evidence="11" id="KW-0716">Sensory transduction</keyword>
<comment type="subcellular location">
    <subcellularLocation>
        <location evidence="1 11">Cell membrane</location>
        <topology evidence="1 11">Multi-pass membrane protein</topology>
    </subcellularLocation>
</comment>
<dbReference type="Proteomes" id="UP000694393">
    <property type="component" value="Unplaced"/>
</dbReference>
<dbReference type="GO" id="GO:0004984">
    <property type="term" value="F:olfactory receptor activity"/>
    <property type="evidence" value="ECO:0007669"/>
    <property type="project" value="InterPro"/>
</dbReference>
<evidence type="ECO:0000256" key="11">
    <source>
        <dbReference type="RuleBase" id="RU363047"/>
    </source>
</evidence>
<evidence type="ECO:0000256" key="8">
    <source>
        <dbReference type="ARBA" id="ARBA00023170"/>
    </source>
</evidence>
<dbReference type="FunFam" id="1.20.1070.10:FF:000015">
    <property type="entry name" value="Olfactory receptor"/>
    <property type="match status" value="1"/>
</dbReference>